<reference evidence="1 2" key="2">
    <citation type="submission" date="2017-10" db="EMBL/GenBank/DDBJ databases">
        <title>Genome analyses suggest a sexual origin of heterokaryosis in a supposedly ancient asexual fungus.</title>
        <authorList>
            <person name="Corradi N."/>
            <person name="Sedzielewska K."/>
            <person name="Noel J."/>
            <person name="Charron P."/>
            <person name="Farinelli L."/>
            <person name="Marton T."/>
            <person name="Kruger M."/>
            <person name="Pelin A."/>
            <person name="Brachmann A."/>
            <person name="Corradi N."/>
        </authorList>
    </citation>
    <scope>NUCLEOTIDE SEQUENCE [LARGE SCALE GENOMIC DNA]</scope>
    <source>
        <strain evidence="1 2">A1</strain>
    </source>
</reference>
<evidence type="ECO:0000313" key="2">
    <source>
        <dbReference type="Proteomes" id="UP000232688"/>
    </source>
</evidence>
<protein>
    <submittedName>
        <fullName evidence="1">Uncharacterized protein</fullName>
    </submittedName>
</protein>
<proteinExistence type="predicted"/>
<dbReference type="AlphaFoldDB" id="A0A2N0QLC8"/>
<name>A0A2N0QLC8_9GLOM</name>
<organism evidence="1 2">
    <name type="scientific">Rhizophagus irregularis</name>
    <dbReference type="NCBI Taxonomy" id="588596"/>
    <lineage>
        <taxon>Eukaryota</taxon>
        <taxon>Fungi</taxon>
        <taxon>Fungi incertae sedis</taxon>
        <taxon>Mucoromycota</taxon>
        <taxon>Glomeromycotina</taxon>
        <taxon>Glomeromycetes</taxon>
        <taxon>Glomerales</taxon>
        <taxon>Glomeraceae</taxon>
        <taxon>Rhizophagus</taxon>
    </lineage>
</organism>
<dbReference type="VEuPathDB" id="FungiDB:RhiirA1_482809"/>
<evidence type="ECO:0000313" key="1">
    <source>
        <dbReference type="EMBL" id="PKC51862.1"/>
    </source>
</evidence>
<dbReference type="EMBL" id="LLXH01006845">
    <property type="protein sequence ID" value="PKC51862.1"/>
    <property type="molecule type" value="Genomic_DNA"/>
</dbReference>
<dbReference type="Proteomes" id="UP000232688">
    <property type="component" value="Unassembled WGS sequence"/>
</dbReference>
<sequence length="81" mass="9408">MARISRIGLKSLLSENSRIYSIFKNAFGGMSLQHIRRQRARDQNIFTSLDLSFENIMQFAKIANDYHWKGPVILMTDCTKL</sequence>
<gene>
    <name evidence="1" type="ORF">RhiirA1_482809</name>
</gene>
<reference evidence="1 2" key="1">
    <citation type="submission" date="2017-10" db="EMBL/GenBank/DDBJ databases">
        <title>Extensive intraspecific genome diversity in a model arbuscular mycorrhizal fungus.</title>
        <authorList>
            <person name="Chen E.C.H."/>
            <person name="Morin E."/>
            <person name="Baudet D."/>
            <person name="Noel J."/>
            <person name="Ndikumana S."/>
            <person name="Charron P."/>
            <person name="St-Onge C."/>
            <person name="Giorgi J."/>
            <person name="Grigoriev I.V."/>
            <person name="Roux C."/>
            <person name="Martin F.M."/>
            <person name="Corradi N."/>
        </authorList>
    </citation>
    <scope>NUCLEOTIDE SEQUENCE [LARGE SCALE GENOMIC DNA]</scope>
    <source>
        <strain evidence="1 2">A1</strain>
    </source>
</reference>
<comment type="caution">
    <text evidence="1">The sequence shown here is derived from an EMBL/GenBank/DDBJ whole genome shotgun (WGS) entry which is preliminary data.</text>
</comment>
<accession>A0A2N0QLC8</accession>